<organism evidence="2">
    <name type="scientific">Anopheles marajoara</name>
    <dbReference type="NCBI Taxonomy" id="58244"/>
    <lineage>
        <taxon>Eukaryota</taxon>
        <taxon>Metazoa</taxon>
        <taxon>Ecdysozoa</taxon>
        <taxon>Arthropoda</taxon>
        <taxon>Hexapoda</taxon>
        <taxon>Insecta</taxon>
        <taxon>Pterygota</taxon>
        <taxon>Neoptera</taxon>
        <taxon>Endopterygota</taxon>
        <taxon>Diptera</taxon>
        <taxon>Nematocera</taxon>
        <taxon>Culicoidea</taxon>
        <taxon>Culicidae</taxon>
        <taxon>Anophelinae</taxon>
        <taxon>Anopheles</taxon>
    </lineage>
</organism>
<name>A0A2M4C948_9DIPT</name>
<reference evidence="2" key="1">
    <citation type="submission" date="2018-01" db="EMBL/GenBank/DDBJ databases">
        <title>An insight into the sialome of Amazonian anophelines.</title>
        <authorList>
            <person name="Ribeiro J.M."/>
            <person name="Scarpassa V."/>
            <person name="Calvo E."/>
        </authorList>
    </citation>
    <scope>NUCLEOTIDE SEQUENCE</scope>
    <source>
        <tissue evidence="2">Salivary glands</tissue>
    </source>
</reference>
<evidence type="ECO:0000313" key="2">
    <source>
        <dbReference type="EMBL" id="MBW61508.1"/>
    </source>
</evidence>
<proteinExistence type="predicted"/>
<dbReference type="EMBL" id="GGFJ01012367">
    <property type="protein sequence ID" value="MBW61508.1"/>
    <property type="molecule type" value="Transcribed_RNA"/>
</dbReference>
<keyword evidence="1" id="KW-0732">Signal</keyword>
<accession>A0A2M4C948</accession>
<sequence>MALELLLLLLPSVCGCGISSLLNLDLIACAPSGVGLGWGPFSTVPCAHVWRSKRYETIFPLLDGDDDDDDDDWSKYRTFQPKTFQPKTFPCRAIPWLTAKRPVDRYE</sequence>
<protein>
    <submittedName>
        <fullName evidence="2">Putative secreted protein</fullName>
    </submittedName>
</protein>
<evidence type="ECO:0000256" key="1">
    <source>
        <dbReference type="SAM" id="SignalP"/>
    </source>
</evidence>
<dbReference type="AlphaFoldDB" id="A0A2M4C948"/>
<feature type="signal peptide" evidence="1">
    <location>
        <begin position="1"/>
        <end position="15"/>
    </location>
</feature>
<feature type="chain" id="PRO_5014876052" evidence="1">
    <location>
        <begin position="16"/>
        <end position="107"/>
    </location>
</feature>